<evidence type="ECO:0000313" key="2">
    <source>
        <dbReference type="Proteomes" id="UP000887159"/>
    </source>
</evidence>
<gene>
    <name evidence="1" type="ORF">TNCV_466511</name>
</gene>
<organism evidence="1 2">
    <name type="scientific">Trichonephila clavipes</name>
    <name type="common">Golden silk orbweaver</name>
    <name type="synonym">Nephila clavipes</name>
    <dbReference type="NCBI Taxonomy" id="2585209"/>
    <lineage>
        <taxon>Eukaryota</taxon>
        <taxon>Metazoa</taxon>
        <taxon>Ecdysozoa</taxon>
        <taxon>Arthropoda</taxon>
        <taxon>Chelicerata</taxon>
        <taxon>Arachnida</taxon>
        <taxon>Araneae</taxon>
        <taxon>Araneomorphae</taxon>
        <taxon>Entelegynae</taxon>
        <taxon>Araneoidea</taxon>
        <taxon>Nephilidae</taxon>
        <taxon>Trichonephila</taxon>
    </lineage>
</organism>
<comment type="caution">
    <text evidence="1">The sequence shown here is derived from an EMBL/GenBank/DDBJ whole genome shotgun (WGS) entry which is preliminary data.</text>
</comment>
<protein>
    <submittedName>
        <fullName evidence="1">Uncharacterized protein</fullName>
    </submittedName>
</protein>
<dbReference type="AlphaFoldDB" id="A0A8X6R7D8"/>
<accession>A0A8X6R7D8</accession>
<name>A0A8X6R7D8_TRICX</name>
<dbReference type="EMBL" id="BMAU01021028">
    <property type="protein sequence ID" value="GFX87217.1"/>
    <property type="molecule type" value="Genomic_DNA"/>
</dbReference>
<proteinExistence type="predicted"/>
<evidence type="ECO:0000313" key="1">
    <source>
        <dbReference type="EMBL" id="GFX87217.1"/>
    </source>
</evidence>
<reference evidence="1" key="1">
    <citation type="submission" date="2020-08" db="EMBL/GenBank/DDBJ databases">
        <title>Multicomponent nature underlies the extraordinary mechanical properties of spider dragline silk.</title>
        <authorList>
            <person name="Kono N."/>
            <person name="Nakamura H."/>
            <person name="Mori M."/>
            <person name="Yoshida Y."/>
            <person name="Ohtoshi R."/>
            <person name="Malay A.D."/>
            <person name="Moran D.A.P."/>
            <person name="Tomita M."/>
            <person name="Numata K."/>
            <person name="Arakawa K."/>
        </authorList>
    </citation>
    <scope>NUCLEOTIDE SEQUENCE</scope>
</reference>
<keyword evidence="2" id="KW-1185">Reference proteome</keyword>
<dbReference type="Proteomes" id="UP000887159">
    <property type="component" value="Unassembled WGS sequence"/>
</dbReference>
<sequence>MAAFDCLHQENPPTQASPKSFSFKVVLDLHTPKKKERNVFLFPATPKRHGTRQFVPPPIRRKSKVPSFELSGAPPSPPPLSTKMNAEFFVILVEE</sequence>